<accession>A0ABV0T256</accession>
<reference evidence="2 3" key="1">
    <citation type="submission" date="2021-06" db="EMBL/GenBank/DDBJ databases">
        <authorList>
            <person name="Palmer J.M."/>
        </authorList>
    </citation>
    <scope>NUCLEOTIDE SEQUENCE [LARGE SCALE GENOMIC DNA]</scope>
    <source>
        <strain evidence="3">if_2019</strain>
        <tissue evidence="2">Muscle</tissue>
    </source>
</reference>
<feature type="compositionally biased region" description="Polar residues" evidence="1">
    <location>
        <begin position="47"/>
        <end position="71"/>
    </location>
</feature>
<feature type="non-terminal residue" evidence="2">
    <location>
        <position position="182"/>
    </location>
</feature>
<evidence type="ECO:0000256" key="1">
    <source>
        <dbReference type="SAM" id="MobiDB-lite"/>
    </source>
</evidence>
<gene>
    <name evidence="2" type="ORF">ILYODFUR_032774</name>
</gene>
<dbReference type="Proteomes" id="UP001482620">
    <property type="component" value="Unassembled WGS sequence"/>
</dbReference>
<proteinExistence type="predicted"/>
<evidence type="ECO:0000313" key="2">
    <source>
        <dbReference type="EMBL" id="MEQ2226967.1"/>
    </source>
</evidence>
<feature type="region of interest" description="Disordered" evidence="1">
    <location>
        <begin position="1"/>
        <end position="182"/>
    </location>
</feature>
<protein>
    <submittedName>
        <fullName evidence="2">Uncharacterized protein</fullName>
    </submittedName>
</protein>
<organism evidence="2 3">
    <name type="scientific">Ilyodon furcidens</name>
    <name type="common">goldbreast splitfin</name>
    <dbReference type="NCBI Taxonomy" id="33524"/>
    <lineage>
        <taxon>Eukaryota</taxon>
        <taxon>Metazoa</taxon>
        <taxon>Chordata</taxon>
        <taxon>Craniata</taxon>
        <taxon>Vertebrata</taxon>
        <taxon>Euteleostomi</taxon>
        <taxon>Actinopterygii</taxon>
        <taxon>Neopterygii</taxon>
        <taxon>Teleostei</taxon>
        <taxon>Neoteleostei</taxon>
        <taxon>Acanthomorphata</taxon>
        <taxon>Ovalentaria</taxon>
        <taxon>Atherinomorphae</taxon>
        <taxon>Cyprinodontiformes</taxon>
        <taxon>Goodeidae</taxon>
        <taxon>Ilyodon</taxon>
    </lineage>
</organism>
<sequence length="182" mass="20388">PAGSVRSIDQECGPTTEQRADQPAQRNQNTPHKGGHLTNIPNHPWTMEQSQQSAQSPMPGTTSQPQPGKQGNKTHPHQPRGHQHETRDPKWQAPGQHRHMYAPQTNKPRPPGPARQSSRPPCPRERHQPSKQKGGTEKPQHAQQKSRTPPPPITQNHQHLCQPSQHRLPKSIACSHQEPPPR</sequence>
<feature type="compositionally biased region" description="Polar residues" evidence="1">
    <location>
        <begin position="154"/>
        <end position="165"/>
    </location>
</feature>
<evidence type="ECO:0000313" key="3">
    <source>
        <dbReference type="Proteomes" id="UP001482620"/>
    </source>
</evidence>
<keyword evidence="3" id="KW-1185">Reference proteome</keyword>
<feature type="compositionally biased region" description="Basic and acidic residues" evidence="1">
    <location>
        <begin position="122"/>
        <end position="140"/>
    </location>
</feature>
<comment type="caution">
    <text evidence="2">The sequence shown here is derived from an EMBL/GenBank/DDBJ whole genome shotgun (WGS) entry which is preliminary data.</text>
</comment>
<feature type="compositionally biased region" description="Basic residues" evidence="1">
    <location>
        <begin position="72"/>
        <end position="81"/>
    </location>
</feature>
<dbReference type="EMBL" id="JAHRIQ010016995">
    <property type="protein sequence ID" value="MEQ2226967.1"/>
    <property type="molecule type" value="Genomic_DNA"/>
</dbReference>
<feature type="non-terminal residue" evidence="2">
    <location>
        <position position="1"/>
    </location>
</feature>
<name>A0ABV0T256_9TELE</name>